<sequence length="214" mass="22337" precursor="true">MARHARQQRSHAPKIATSALAVAAAVSLAPQAGAAPLSDWDRLAQCEAGGNWGINTGNGYYGGLQFSQGTWQAYGGGKYAPQAHMATRLQQIEIAEKVLAGQGWGAWPACSRRLGLSAPAESRPAPAAADQGSSALSDQAPVPAPAPQQVEAPVVDADGEAVDAVYELISQHLADQGTPISENVHSLYKANREQLVSFYAGARDAIRDAAQNAR</sequence>
<evidence type="ECO:0000259" key="5">
    <source>
        <dbReference type="Pfam" id="PF06737"/>
    </source>
</evidence>
<dbReference type="Pfam" id="PF11574">
    <property type="entry name" value="Rpf1_C"/>
    <property type="match status" value="1"/>
</dbReference>
<dbReference type="Gene3D" id="1.10.530.10">
    <property type="match status" value="1"/>
</dbReference>
<dbReference type="AlphaFoldDB" id="A0A3G6J4K4"/>
<evidence type="ECO:0000256" key="1">
    <source>
        <dbReference type="ARBA" id="ARBA00010830"/>
    </source>
</evidence>
<evidence type="ECO:0000313" key="7">
    <source>
        <dbReference type="EMBL" id="AZA13021.1"/>
    </source>
</evidence>
<evidence type="ECO:0000313" key="8">
    <source>
        <dbReference type="Proteomes" id="UP000269019"/>
    </source>
</evidence>
<accession>A0A3G6J4K4</accession>
<feature type="chain" id="PRO_5018192714" evidence="4">
    <location>
        <begin position="35"/>
        <end position="214"/>
    </location>
</feature>
<dbReference type="Gene3D" id="1.10.1200.100">
    <property type="entry name" value="conserved protein domain from corynebacterium diphtheriae"/>
    <property type="match status" value="1"/>
</dbReference>
<protein>
    <submittedName>
        <fullName evidence="7">Resuscitation-promoting factor RpfA</fullName>
        <ecNumber evidence="7">3.-.-.-</ecNumber>
    </submittedName>
</protein>
<dbReference type="InterPro" id="IPR023346">
    <property type="entry name" value="Lysozyme-like_dom_sf"/>
</dbReference>
<evidence type="ECO:0000256" key="4">
    <source>
        <dbReference type="SAM" id="SignalP"/>
    </source>
</evidence>
<reference evidence="7 8" key="1">
    <citation type="submission" date="2018-11" db="EMBL/GenBank/DDBJ databases">
        <authorList>
            <person name="Kleinhagauer T."/>
            <person name="Glaeser S.P."/>
            <person name="Spergser J."/>
            <person name="Ruckert C."/>
            <person name="Kaempfer P."/>
            <person name="Busse H.-J."/>
        </authorList>
    </citation>
    <scope>NUCLEOTIDE SEQUENCE [LARGE SCALE GENOMIC DNA]</scope>
    <source>
        <strain evidence="7 8">200CH</strain>
    </source>
</reference>
<dbReference type="KEGG" id="ccho:CCHOA_03040"/>
<proteinExistence type="inferred from homology"/>
<keyword evidence="8" id="KW-1185">Reference proteome</keyword>
<comment type="similarity">
    <text evidence="1">Belongs to the transglycosylase family. Rpf subfamily.</text>
</comment>
<dbReference type="CDD" id="cd13925">
    <property type="entry name" value="RPF"/>
    <property type="match status" value="1"/>
</dbReference>
<evidence type="ECO:0000259" key="6">
    <source>
        <dbReference type="Pfam" id="PF11574"/>
    </source>
</evidence>
<dbReference type="Pfam" id="PF06737">
    <property type="entry name" value="Transglycosylas"/>
    <property type="match status" value="1"/>
</dbReference>
<name>A0A3G6J4K4_9CORY</name>
<keyword evidence="4" id="KW-0732">Signal</keyword>
<dbReference type="InterPro" id="IPR044905">
    <property type="entry name" value="Rpf1_C_sf"/>
</dbReference>
<evidence type="ECO:0000256" key="2">
    <source>
        <dbReference type="ARBA" id="ARBA00022801"/>
    </source>
</evidence>
<dbReference type="Proteomes" id="UP000269019">
    <property type="component" value="Chromosome"/>
</dbReference>
<dbReference type="GO" id="GO:0016787">
    <property type="term" value="F:hydrolase activity"/>
    <property type="evidence" value="ECO:0007669"/>
    <property type="project" value="UniProtKB-KW"/>
</dbReference>
<organism evidence="7 8">
    <name type="scientific">Corynebacterium choanae</name>
    <dbReference type="NCBI Taxonomy" id="1862358"/>
    <lineage>
        <taxon>Bacteria</taxon>
        <taxon>Bacillati</taxon>
        <taxon>Actinomycetota</taxon>
        <taxon>Actinomycetes</taxon>
        <taxon>Mycobacteriales</taxon>
        <taxon>Corynebacteriaceae</taxon>
        <taxon>Corynebacterium</taxon>
    </lineage>
</organism>
<feature type="domain" description="Resuscitation-promoting factor Rpf1 C-terminal" evidence="6">
    <location>
        <begin position="117"/>
        <end position="206"/>
    </location>
</feature>
<dbReference type="InterPro" id="IPR010618">
    <property type="entry name" value="RPF"/>
</dbReference>
<feature type="domain" description="Resuscitation-promoting factor core lysozyme-like" evidence="5">
    <location>
        <begin position="35"/>
        <end position="110"/>
    </location>
</feature>
<dbReference type="SUPFAM" id="SSF53955">
    <property type="entry name" value="Lysozyme-like"/>
    <property type="match status" value="1"/>
</dbReference>
<dbReference type="RefSeq" id="WP_123926589.1">
    <property type="nucleotide sequence ID" value="NZ_CP033896.1"/>
</dbReference>
<dbReference type="EC" id="3.-.-.-" evidence="7"/>
<dbReference type="EMBL" id="CP033896">
    <property type="protein sequence ID" value="AZA13021.1"/>
    <property type="molecule type" value="Genomic_DNA"/>
</dbReference>
<evidence type="ECO:0000256" key="3">
    <source>
        <dbReference type="SAM" id="MobiDB-lite"/>
    </source>
</evidence>
<keyword evidence="2 7" id="KW-0378">Hydrolase</keyword>
<gene>
    <name evidence="7" type="primary">rpfA</name>
    <name evidence="7" type="ORF">CCHOA_03040</name>
</gene>
<feature type="region of interest" description="Disordered" evidence="3">
    <location>
        <begin position="121"/>
        <end position="148"/>
    </location>
</feature>
<dbReference type="OrthoDB" id="1404170at2"/>
<feature type="signal peptide" evidence="4">
    <location>
        <begin position="1"/>
        <end position="34"/>
    </location>
</feature>
<dbReference type="InterPro" id="IPR021630">
    <property type="entry name" value="Rpf1_C"/>
</dbReference>